<proteinExistence type="predicted"/>
<reference evidence="2 3" key="1">
    <citation type="submission" date="2023-12" db="EMBL/GenBank/DDBJ databases">
        <title>Blastococcus brunescens sp. nov., an actonobacterium isolated from sandstone collected in sahara desert.</title>
        <authorList>
            <person name="Gtari M."/>
            <person name="Ghodhbane F."/>
        </authorList>
    </citation>
    <scope>NUCLEOTIDE SEQUENCE [LARGE SCALE GENOMIC DNA]</scope>
    <source>
        <strain evidence="2 3">BMG 8361</strain>
    </source>
</reference>
<accession>A0ABZ1AWV2</accession>
<gene>
    <name evidence="2" type="ORF">U6N30_20685</name>
</gene>
<dbReference type="RefSeq" id="WP_324273775.1">
    <property type="nucleotide sequence ID" value="NZ_CP141261.1"/>
</dbReference>
<name>A0ABZ1AWV2_9ACTN</name>
<organism evidence="2 3">
    <name type="scientific">Blastococcus brunescens</name>
    <dbReference type="NCBI Taxonomy" id="1564165"/>
    <lineage>
        <taxon>Bacteria</taxon>
        <taxon>Bacillati</taxon>
        <taxon>Actinomycetota</taxon>
        <taxon>Actinomycetes</taxon>
        <taxon>Geodermatophilales</taxon>
        <taxon>Geodermatophilaceae</taxon>
        <taxon>Blastococcus</taxon>
    </lineage>
</organism>
<protein>
    <submittedName>
        <fullName evidence="2">Uncharacterized protein</fullName>
    </submittedName>
</protein>
<evidence type="ECO:0000313" key="2">
    <source>
        <dbReference type="EMBL" id="WRL62421.1"/>
    </source>
</evidence>
<feature type="region of interest" description="Disordered" evidence="1">
    <location>
        <begin position="156"/>
        <end position="186"/>
    </location>
</feature>
<evidence type="ECO:0000313" key="3">
    <source>
        <dbReference type="Proteomes" id="UP001324287"/>
    </source>
</evidence>
<dbReference type="Proteomes" id="UP001324287">
    <property type="component" value="Chromosome"/>
</dbReference>
<dbReference type="EMBL" id="CP141261">
    <property type="protein sequence ID" value="WRL62421.1"/>
    <property type="molecule type" value="Genomic_DNA"/>
</dbReference>
<sequence>MSPPTPVPTAPARHTGFTVLHVVNNDDAVLHAVRANDPAHGRVAVQVRPGMRRVDWLTRDLLAALGVDFDVTGGGRNADENLQLLPVRLIGGRITDVLVDGAQSLTPGMLTDLMLLAAAAGARLWVVTTPPVTESLTTTLADWCAAEVTVAEAATHWPGLSTDGPDPAARSGAPGQHLAAESPPAEPRNLHLVDATTLLAACRRLLSAAEATWVEERLRAAVADSLRPLTDGPAPGEVTDRVAQWLLDCYDTAGTLTQFLTDVRGLQIAGLWRGLLVQVDIPALLGTASAAPSASGRTPEVWQRLRAYRLPVRGAACALAAARLGAAPICAVTLADTAADGTSVIVDGRTVAIEPDAAEYVAAQRLLRLATGTPPTAPLLAKSTGTPLTDKGWPACCPKRGPSLA</sequence>
<evidence type="ECO:0000256" key="1">
    <source>
        <dbReference type="SAM" id="MobiDB-lite"/>
    </source>
</evidence>
<keyword evidence="3" id="KW-1185">Reference proteome</keyword>